<dbReference type="AlphaFoldDB" id="A0A4Q7ZB31"/>
<organism evidence="3 4">
    <name type="scientific">Fluviicoccus keumensis</name>
    <dbReference type="NCBI Taxonomy" id="1435465"/>
    <lineage>
        <taxon>Bacteria</taxon>
        <taxon>Pseudomonadati</taxon>
        <taxon>Pseudomonadota</taxon>
        <taxon>Gammaproteobacteria</taxon>
        <taxon>Moraxellales</taxon>
        <taxon>Moraxellaceae</taxon>
        <taxon>Fluviicoccus</taxon>
    </lineage>
</organism>
<evidence type="ECO:0000259" key="2">
    <source>
        <dbReference type="Pfam" id="PF06580"/>
    </source>
</evidence>
<dbReference type="Proteomes" id="UP000292423">
    <property type="component" value="Unassembled WGS sequence"/>
</dbReference>
<dbReference type="InterPro" id="IPR010559">
    <property type="entry name" value="Sig_transdc_His_kin_internal"/>
</dbReference>
<evidence type="ECO:0000313" key="3">
    <source>
        <dbReference type="EMBL" id="RZU47807.1"/>
    </source>
</evidence>
<keyword evidence="4" id="KW-1185">Reference proteome</keyword>
<dbReference type="GO" id="GO:0000155">
    <property type="term" value="F:phosphorelay sensor kinase activity"/>
    <property type="evidence" value="ECO:0007669"/>
    <property type="project" value="InterPro"/>
</dbReference>
<dbReference type="SUPFAM" id="SSF55874">
    <property type="entry name" value="ATPase domain of HSP90 chaperone/DNA topoisomerase II/histidine kinase"/>
    <property type="match status" value="1"/>
</dbReference>
<proteinExistence type="predicted"/>
<feature type="transmembrane region" description="Helical" evidence="1">
    <location>
        <begin position="92"/>
        <end position="112"/>
    </location>
</feature>
<dbReference type="PANTHER" id="PTHR34220:SF7">
    <property type="entry name" value="SENSOR HISTIDINE KINASE YPDA"/>
    <property type="match status" value="1"/>
</dbReference>
<accession>A0A4Q7ZB31</accession>
<protein>
    <submittedName>
        <fullName evidence="3">Sensory transduction protein kinase AlgZ</fullName>
    </submittedName>
</protein>
<dbReference type="RefSeq" id="WP_165391322.1">
    <property type="nucleotide sequence ID" value="NZ_SHKX01000010.1"/>
</dbReference>
<dbReference type="InterPro" id="IPR050640">
    <property type="entry name" value="Bact_2-comp_sensor_kinase"/>
</dbReference>
<evidence type="ECO:0000313" key="4">
    <source>
        <dbReference type="Proteomes" id="UP000292423"/>
    </source>
</evidence>
<name>A0A4Q7ZB31_9GAMM</name>
<dbReference type="Pfam" id="PF06580">
    <property type="entry name" value="His_kinase"/>
    <property type="match status" value="1"/>
</dbReference>
<feature type="transmembrane region" description="Helical" evidence="1">
    <location>
        <begin position="29"/>
        <end position="46"/>
    </location>
</feature>
<evidence type="ECO:0000256" key="1">
    <source>
        <dbReference type="SAM" id="Phobius"/>
    </source>
</evidence>
<dbReference type="InterPro" id="IPR036890">
    <property type="entry name" value="HATPase_C_sf"/>
</dbReference>
<dbReference type="PANTHER" id="PTHR34220">
    <property type="entry name" value="SENSOR HISTIDINE KINASE YPDA"/>
    <property type="match status" value="1"/>
</dbReference>
<dbReference type="Gene3D" id="3.30.565.10">
    <property type="entry name" value="Histidine kinase-like ATPase, C-terminal domain"/>
    <property type="match status" value="1"/>
</dbReference>
<feature type="domain" description="Signal transduction histidine kinase internal region" evidence="2">
    <location>
        <begin position="167"/>
        <end position="244"/>
    </location>
</feature>
<sequence length="365" mass="41075">MSETPRPAPDANTPAGDDFFLPDFCNMEAVLKLLVVSQLLAVFLLMTEMVTLSPFPWVALGLKSLLLSWVAMSSAGLFCALRPQLMKMRRSYAAFVIFFLFLALVAFFTFLAEGVLLFLNIRQPGEVKLLLALVRNLVMGGIIAGLVLRYFFLQEQLLRRQRTELTARLQALQARIRPHFLFNSMNIIASLISVDPDLAEEVVEDLSTLFRASLKAEGEVPLADELSLCERYLNIEKLRLGSRLNLDWRVENLPLGLRIPALTLQPLLENAIYHGVEPASGPATVTILVTWTGQEVTIVITNPYYPDRRSQHKGNRMALGNIRERLRAHYGEKAKLQSQATENLYTTYLSYPFALVPQVAKPLQE</sequence>
<keyword evidence="3" id="KW-0808">Transferase</keyword>
<dbReference type="GO" id="GO:0016020">
    <property type="term" value="C:membrane"/>
    <property type="evidence" value="ECO:0007669"/>
    <property type="project" value="InterPro"/>
</dbReference>
<feature type="transmembrane region" description="Helical" evidence="1">
    <location>
        <begin position="58"/>
        <end position="80"/>
    </location>
</feature>
<dbReference type="EMBL" id="SHKX01000010">
    <property type="protein sequence ID" value="RZU47807.1"/>
    <property type="molecule type" value="Genomic_DNA"/>
</dbReference>
<keyword evidence="3" id="KW-0418">Kinase</keyword>
<keyword evidence="1" id="KW-0812">Transmembrane</keyword>
<comment type="caution">
    <text evidence="3">The sequence shown here is derived from an EMBL/GenBank/DDBJ whole genome shotgun (WGS) entry which is preliminary data.</text>
</comment>
<feature type="transmembrane region" description="Helical" evidence="1">
    <location>
        <begin position="132"/>
        <end position="152"/>
    </location>
</feature>
<reference evidence="3 4" key="1">
    <citation type="submission" date="2019-02" db="EMBL/GenBank/DDBJ databases">
        <title>Genomic Encyclopedia of Type Strains, Phase IV (KMG-IV): sequencing the most valuable type-strain genomes for metagenomic binning, comparative biology and taxonomic classification.</title>
        <authorList>
            <person name="Goeker M."/>
        </authorList>
    </citation>
    <scope>NUCLEOTIDE SEQUENCE [LARGE SCALE GENOMIC DNA]</scope>
    <source>
        <strain evidence="3 4">DSM 105135</strain>
    </source>
</reference>
<gene>
    <name evidence="3" type="ORF">EV700_0774</name>
</gene>
<keyword evidence="1" id="KW-1133">Transmembrane helix</keyword>
<keyword evidence="1" id="KW-0472">Membrane</keyword>